<sequence>MLRKKQDIIETALRLFEEHGYRAVGIDRIIAESGVAKMTMYNHFRSKDDLVVAVLRERDQRTRASLTEFVGRAKRGRPQIRAIFEWLDQRIKCSGFSGCMFVNAVSEYGIDSGDIARAAAEHKASMQAYFESVLMDSVPEQANALARQMMMLVDGAIVSAQVSRRADSADSAREIFSRLLPEPSPGSGRAIARPTKAEARRAA</sequence>
<protein>
    <submittedName>
        <fullName evidence="1">TetR/AcrR family transcriptional regulator</fullName>
    </submittedName>
</protein>
<reference evidence="1" key="2">
    <citation type="submission" date="2021-06" db="EMBL/GenBank/DDBJ databases">
        <authorList>
            <person name="Rogers T.H."/>
            <person name="Ramsay J.P."/>
            <person name="Wang P."/>
            <person name="Terpolilli J."/>
        </authorList>
    </citation>
    <scope>NUCLEOTIDE SEQUENCE</scope>
    <source>
        <strain evidence="1">WSM5005</strain>
        <plasmid evidence="1">pl2WSM5005</plasmid>
    </source>
</reference>
<name>A0ACA8AXB2_9BURK</name>
<proteinExistence type="predicted"/>
<dbReference type="EMBL" id="CP017565">
    <property type="protein sequence ID" value="APA90339.1"/>
    <property type="molecule type" value="Genomic_DNA"/>
</dbReference>
<organism evidence="1 2">
    <name type="scientific">Paraburkholderia sprentiae WSM5005</name>
    <dbReference type="NCBI Taxonomy" id="754502"/>
    <lineage>
        <taxon>Bacteria</taxon>
        <taxon>Pseudomonadati</taxon>
        <taxon>Pseudomonadota</taxon>
        <taxon>Betaproteobacteria</taxon>
        <taxon>Burkholderiales</taxon>
        <taxon>Burkholderiaceae</taxon>
        <taxon>Paraburkholderia</taxon>
    </lineage>
</organism>
<evidence type="ECO:0000313" key="2">
    <source>
        <dbReference type="Proteomes" id="UP000179860"/>
    </source>
</evidence>
<keyword evidence="1" id="KW-0614">Plasmid</keyword>
<gene>
    <name evidence="1" type="ORF">BJG93_32540</name>
</gene>
<reference evidence="1" key="1">
    <citation type="submission" date="2016-09" db="EMBL/GenBank/DDBJ databases">
        <title>The Complete Genome of Burkholderia sprentiae wsm5005.</title>
        <authorList>
            <person name="De Meyer S."/>
            <person name="Wang P."/>
            <person name="Terpolilli J."/>
        </authorList>
    </citation>
    <scope>NUCLEOTIDE SEQUENCE</scope>
    <source>
        <strain evidence="1">WSM5005</strain>
        <plasmid evidence="1">pl2WSM5005</plasmid>
    </source>
</reference>
<evidence type="ECO:0000313" key="1">
    <source>
        <dbReference type="EMBL" id="APA90339.1"/>
    </source>
</evidence>
<keyword evidence="2" id="KW-1185">Reference proteome</keyword>
<geneLocation type="plasmid" evidence="1 2">
    <name>pl2WSM5005</name>
</geneLocation>
<dbReference type="Proteomes" id="UP000179860">
    <property type="component" value="Plasmid pl2WSM5005"/>
</dbReference>
<accession>A0ACA8AXB2</accession>